<gene>
    <name evidence="1" type="ORF">BDN72DRAFT_400286</name>
</gene>
<protein>
    <submittedName>
        <fullName evidence="1">Uncharacterized protein</fullName>
    </submittedName>
</protein>
<reference evidence="1 2" key="1">
    <citation type="journal article" date="2019" name="Nat. Ecol. Evol.">
        <title>Megaphylogeny resolves global patterns of mushroom evolution.</title>
        <authorList>
            <person name="Varga T."/>
            <person name="Krizsan K."/>
            <person name="Foldi C."/>
            <person name="Dima B."/>
            <person name="Sanchez-Garcia M."/>
            <person name="Sanchez-Ramirez S."/>
            <person name="Szollosi G.J."/>
            <person name="Szarkandi J.G."/>
            <person name="Papp V."/>
            <person name="Albert L."/>
            <person name="Andreopoulos W."/>
            <person name="Angelini C."/>
            <person name="Antonin V."/>
            <person name="Barry K.W."/>
            <person name="Bougher N.L."/>
            <person name="Buchanan P."/>
            <person name="Buyck B."/>
            <person name="Bense V."/>
            <person name="Catcheside P."/>
            <person name="Chovatia M."/>
            <person name="Cooper J."/>
            <person name="Damon W."/>
            <person name="Desjardin D."/>
            <person name="Finy P."/>
            <person name="Geml J."/>
            <person name="Haridas S."/>
            <person name="Hughes K."/>
            <person name="Justo A."/>
            <person name="Karasinski D."/>
            <person name="Kautmanova I."/>
            <person name="Kiss B."/>
            <person name="Kocsube S."/>
            <person name="Kotiranta H."/>
            <person name="LaButti K.M."/>
            <person name="Lechner B.E."/>
            <person name="Liimatainen K."/>
            <person name="Lipzen A."/>
            <person name="Lukacs Z."/>
            <person name="Mihaltcheva S."/>
            <person name="Morgado L.N."/>
            <person name="Niskanen T."/>
            <person name="Noordeloos M.E."/>
            <person name="Ohm R.A."/>
            <person name="Ortiz-Santana B."/>
            <person name="Ovrebo C."/>
            <person name="Racz N."/>
            <person name="Riley R."/>
            <person name="Savchenko A."/>
            <person name="Shiryaev A."/>
            <person name="Soop K."/>
            <person name="Spirin V."/>
            <person name="Szebenyi C."/>
            <person name="Tomsovsky M."/>
            <person name="Tulloss R.E."/>
            <person name="Uehling J."/>
            <person name="Grigoriev I.V."/>
            <person name="Vagvolgyi C."/>
            <person name="Papp T."/>
            <person name="Martin F.M."/>
            <person name="Miettinen O."/>
            <person name="Hibbett D.S."/>
            <person name="Nagy L.G."/>
        </authorList>
    </citation>
    <scope>NUCLEOTIDE SEQUENCE [LARGE SCALE GENOMIC DNA]</scope>
    <source>
        <strain evidence="1 2">NL-1719</strain>
    </source>
</reference>
<evidence type="ECO:0000313" key="2">
    <source>
        <dbReference type="Proteomes" id="UP000308600"/>
    </source>
</evidence>
<name>A0ACD3B248_9AGAR</name>
<dbReference type="EMBL" id="ML208292">
    <property type="protein sequence ID" value="TFK71870.1"/>
    <property type="molecule type" value="Genomic_DNA"/>
</dbReference>
<accession>A0ACD3B248</accession>
<keyword evidence="2" id="KW-1185">Reference proteome</keyword>
<proteinExistence type="predicted"/>
<dbReference type="Proteomes" id="UP000308600">
    <property type="component" value="Unassembled WGS sequence"/>
</dbReference>
<sequence length="187" mass="21337">MTIMRPLRDLRLFASDPHFELAHDHNAIANLDIVFKPCSSSRIDYKRSKGSVRLNLTQQPKQQPPLSCCLQSDHQFLGLRPKASYILLIIRTIQFSLATLWFTLLMNNGRHYPLHLRVLIKGVSPGSRWYRTSACGLRCAEYAHRSGTSQPLPGPFYRTILASSQAALRCETLHLFFSPMQPKIKSM</sequence>
<organism evidence="1 2">
    <name type="scientific">Pluteus cervinus</name>
    <dbReference type="NCBI Taxonomy" id="181527"/>
    <lineage>
        <taxon>Eukaryota</taxon>
        <taxon>Fungi</taxon>
        <taxon>Dikarya</taxon>
        <taxon>Basidiomycota</taxon>
        <taxon>Agaricomycotina</taxon>
        <taxon>Agaricomycetes</taxon>
        <taxon>Agaricomycetidae</taxon>
        <taxon>Agaricales</taxon>
        <taxon>Pluteineae</taxon>
        <taxon>Pluteaceae</taxon>
        <taxon>Pluteus</taxon>
    </lineage>
</organism>
<evidence type="ECO:0000313" key="1">
    <source>
        <dbReference type="EMBL" id="TFK71870.1"/>
    </source>
</evidence>